<dbReference type="InterPro" id="IPR050638">
    <property type="entry name" value="AA-Vitamin_Transporters"/>
</dbReference>
<feature type="transmembrane region" description="Helical" evidence="6">
    <location>
        <begin position="163"/>
        <end position="183"/>
    </location>
</feature>
<feature type="transmembrane region" description="Helical" evidence="6">
    <location>
        <begin position="203"/>
        <end position="228"/>
    </location>
</feature>
<feature type="domain" description="EamA" evidence="7">
    <location>
        <begin position="142"/>
        <end position="277"/>
    </location>
</feature>
<feature type="transmembrane region" description="Helical" evidence="6">
    <location>
        <begin position="261"/>
        <end position="279"/>
    </location>
</feature>
<dbReference type="HOGENOM" id="CLU_033863_20_0_5"/>
<feature type="transmembrane region" description="Helical" evidence="6">
    <location>
        <begin position="61"/>
        <end position="80"/>
    </location>
</feature>
<feature type="transmembrane region" description="Helical" evidence="6">
    <location>
        <begin position="114"/>
        <end position="132"/>
    </location>
</feature>
<keyword evidence="3 6" id="KW-0812">Transmembrane</keyword>
<organism evidence="8 9">
    <name type="scientific">Candidatus Phaeomarinibacter ectocarpi</name>
    <dbReference type="NCBI Taxonomy" id="1458461"/>
    <lineage>
        <taxon>Bacteria</taxon>
        <taxon>Pseudomonadati</taxon>
        <taxon>Pseudomonadota</taxon>
        <taxon>Alphaproteobacteria</taxon>
        <taxon>Hyphomicrobiales</taxon>
        <taxon>Parvibaculaceae</taxon>
        <taxon>Candidatus Phaeomarinibacter</taxon>
    </lineage>
</organism>
<evidence type="ECO:0000313" key="8">
    <source>
        <dbReference type="EMBL" id="CDO58692.1"/>
    </source>
</evidence>
<protein>
    <submittedName>
        <fullName evidence="8">Permease of the drug/metabolite transporter (DMT) superfamily</fullName>
    </submittedName>
</protein>
<evidence type="ECO:0000256" key="6">
    <source>
        <dbReference type="SAM" id="Phobius"/>
    </source>
</evidence>
<keyword evidence="9" id="KW-1185">Reference proteome</keyword>
<feature type="domain" description="EamA" evidence="7">
    <location>
        <begin position="6"/>
        <end position="131"/>
    </location>
</feature>
<feature type="transmembrane region" description="Helical" evidence="6">
    <location>
        <begin position="86"/>
        <end position="107"/>
    </location>
</feature>
<evidence type="ECO:0000256" key="3">
    <source>
        <dbReference type="ARBA" id="ARBA00022692"/>
    </source>
</evidence>
<evidence type="ECO:0000259" key="7">
    <source>
        <dbReference type="Pfam" id="PF00892"/>
    </source>
</evidence>
<dbReference type="InterPro" id="IPR000620">
    <property type="entry name" value="EamA_dom"/>
</dbReference>
<dbReference type="AlphaFoldDB" id="X5MC09"/>
<dbReference type="SUPFAM" id="SSF103481">
    <property type="entry name" value="Multidrug resistance efflux transporter EmrE"/>
    <property type="match status" value="2"/>
</dbReference>
<evidence type="ECO:0000256" key="4">
    <source>
        <dbReference type="ARBA" id="ARBA00022989"/>
    </source>
</evidence>
<accession>X5MC09</accession>
<gene>
    <name evidence="8" type="ORF">BN1012_Phect478</name>
</gene>
<dbReference type="STRING" id="1458461.BN1012_Phect478"/>
<sequence>MTLPHLILILAICLAWGFNFVVAKFGVVEVSPMMLTGSRFALLSLALIPFLKIVPGQMWRIFVVAMTMGGIHFALMFAALDISDTVSVVAIGVQLNVPFATLLSVFILHEAVGWRRWLGMGIAFSGVVLISFDPAVFNSLGGMALVITAAFMAAVGMVTMRQLAGVGVFTLQAWIAIFSWPPMFLLTALIEPHEFAATLNASWLAWSAILYTAVGASLFGHAAMFYLLQRYEVSLISPITLLAPVIGVFFGVTLWGDELSWRMVVGGIMTLAGVLAIALRKPPDPASAQEA</sequence>
<dbReference type="GO" id="GO:0016020">
    <property type="term" value="C:membrane"/>
    <property type="evidence" value="ECO:0007669"/>
    <property type="project" value="UniProtKB-SubCell"/>
</dbReference>
<feature type="transmembrane region" description="Helical" evidence="6">
    <location>
        <begin position="33"/>
        <end position="54"/>
    </location>
</feature>
<dbReference type="InterPro" id="IPR037185">
    <property type="entry name" value="EmrE-like"/>
</dbReference>
<evidence type="ECO:0000313" key="9">
    <source>
        <dbReference type="Proteomes" id="UP000032160"/>
    </source>
</evidence>
<comment type="subcellular location">
    <subcellularLocation>
        <location evidence="1">Membrane</location>
        <topology evidence="1">Multi-pass membrane protein</topology>
    </subcellularLocation>
</comment>
<name>X5MC09_9HYPH</name>
<dbReference type="OrthoDB" id="7158585at2"/>
<dbReference type="RefSeq" id="WP_043949579.1">
    <property type="nucleotide sequence ID" value="NZ_HG966617.1"/>
</dbReference>
<evidence type="ECO:0000256" key="2">
    <source>
        <dbReference type="ARBA" id="ARBA00007362"/>
    </source>
</evidence>
<dbReference type="KEGG" id="pect:BN1012_Phect478"/>
<dbReference type="Pfam" id="PF00892">
    <property type="entry name" value="EamA"/>
    <property type="match status" value="2"/>
</dbReference>
<reference evidence="8 9" key="1">
    <citation type="journal article" date="2014" name="Front. Genet.">
        <title>Genome and metabolic network of "Candidatus Phaeomarinobacter ectocarpi" Ec32, a new candidate genus of Alphaproteobacteria frequently associated with brown algae.</title>
        <authorList>
            <person name="Dittami S.M."/>
            <person name="Barbeyron T."/>
            <person name="Boyen C."/>
            <person name="Cambefort J."/>
            <person name="Collet G."/>
            <person name="Delage L."/>
            <person name="Gobet A."/>
            <person name="Groisillier A."/>
            <person name="Leblanc C."/>
            <person name="Michel G."/>
            <person name="Scornet D."/>
            <person name="Siegel A."/>
            <person name="Tapia J.E."/>
            <person name="Tonon T."/>
        </authorList>
    </citation>
    <scope>NUCLEOTIDE SEQUENCE [LARGE SCALE GENOMIC DNA]</scope>
    <source>
        <strain evidence="8 9">Ec32</strain>
    </source>
</reference>
<dbReference type="Proteomes" id="UP000032160">
    <property type="component" value="Chromosome I"/>
</dbReference>
<dbReference type="PANTHER" id="PTHR32322">
    <property type="entry name" value="INNER MEMBRANE TRANSPORTER"/>
    <property type="match status" value="1"/>
</dbReference>
<evidence type="ECO:0000256" key="1">
    <source>
        <dbReference type="ARBA" id="ARBA00004141"/>
    </source>
</evidence>
<keyword evidence="4 6" id="KW-1133">Transmembrane helix</keyword>
<dbReference type="PANTHER" id="PTHR32322:SF2">
    <property type="entry name" value="EAMA DOMAIN-CONTAINING PROTEIN"/>
    <property type="match status" value="1"/>
</dbReference>
<evidence type="ECO:0000256" key="5">
    <source>
        <dbReference type="ARBA" id="ARBA00023136"/>
    </source>
</evidence>
<keyword evidence="5 6" id="KW-0472">Membrane</keyword>
<proteinExistence type="inferred from homology"/>
<dbReference type="EMBL" id="HG966617">
    <property type="protein sequence ID" value="CDO58692.1"/>
    <property type="molecule type" value="Genomic_DNA"/>
</dbReference>
<feature type="transmembrane region" description="Helical" evidence="6">
    <location>
        <begin position="235"/>
        <end position="255"/>
    </location>
</feature>
<feature type="transmembrane region" description="Helical" evidence="6">
    <location>
        <begin position="138"/>
        <end position="156"/>
    </location>
</feature>
<comment type="similarity">
    <text evidence="2">Belongs to the EamA transporter family.</text>
</comment>